<evidence type="ECO:0000313" key="14">
    <source>
        <dbReference type="Proteomes" id="UP001445076"/>
    </source>
</evidence>
<comment type="subcellular location">
    <subcellularLocation>
        <location evidence="2">Cytoplasm</location>
        <location evidence="2">Perinuclear region</location>
    </subcellularLocation>
    <subcellularLocation>
        <location evidence="1">Lysosome membrane</location>
        <topology evidence="1">Multi-pass membrane protein</topology>
    </subcellularLocation>
</comment>
<dbReference type="EMBL" id="JARKIK010000040">
    <property type="protein sequence ID" value="KAK8738210.1"/>
    <property type="molecule type" value="Genomic_DNA"/>
</dbReference>
<dbReference type="GO" id="GO:0005765">
    <property type="term" value="C:lysosomal membrane"/>
    <property type="evidence" value="ECO:0007669"/>
    <property type="project" value="UniProtKB-SubCell"/>
</dbReference>
<feature type="compositionally biased region" description="Low complexity" evidence="12">
    <location>
        <begin position="19"/>
        <end position="90"/>
    </location>
</feature>
<evidence type="ECO:0000256" key="9">
    <source>
        <dbReference type="ARBA" id="ARBA00035284"/>
    </source>
</evidence>
<keyword evidence="14" id="KW-1185">Reference proteome</keyword>
<evidence type="ECO:0000256" key="11">
    <source>
        <dbReference type="ARBA" id="ARBA00046593"/>
    </source>
</evidence>
<dbReference type="Proteomes" id="UP001445076">
    <property type="component" value="Unassembled WGS sequence"/>
</dbReference>
<evidence type="ECO:0000256" key="1">
    <source>
        <dbReference type="ARBA" id="ARBA00004155"/>
    </source>
</evidence>
<organism evidence="13 14">
    <name type="scientific">Cherax quadricarinatus</name>
    <name type="common">Australian red claw crayfish</name>
    <dbReference type="NCBI Taxonomy" id="27406"/>
    <lineage>
        <taxon>Eukaryota</taxon>
        <taxon>Metazoa</taxon>
        <taxon>Ecdysozoa</taxon>
        <taxon>Arthropoda</taxon>
        <taxon>Crustacea</taxon>
        <taxon>Multicrustacea</taxon>
        <taxon>Malacostraca</taxon>
        <taxon>Eumalacostraca</taxon>
        <taxon>Eucarida</taxon>
        <taxon>Decapoda</taxon>
        <taxon>Pleocyemata</taxon>
        <taxon>Astacidea</taxon>
        <taxon>Parastacoidea</taxon>
        <taxon>Parastacidae</taxon>
        <taxon>Cherax</taxon>
    </lineage>
</organism>
<accession>A0AAW0X107</accession>
<dbReference type="GO" id="GO:0048471">
    <property type="term" value="C:perinuclear region of cytoplasm"/>
    <property type="evidence" value="ECO:0007669"/>
    <property type="project" value="UniProtKB-SubCell"/>
</dbReference>
<evidence type="ECO:0000256" key="4">
    <source>
        <dbReference type="ARBA" id="ARBA00022490"/>
    </source>
</evidence>
<proteinExistence type="inferred from homology"/>
<name>A0AAW0X107_CHEQU</name>
<sequence length="154" mass="15820">MENLGCISEPAHLDHSHDAPTTTPHSPTTAFPTPSTATPSPATSPTITAPATSPTITAPATSPTITAPTPSPTSSPTRAAASPTTTLSTIAPPPESSSSLRVMKETDCPGCRVGVLKKAVTGRGSLLGVLCFPCTLLCCPNRVRRRCNNCRALF</sequence>
<evidence type="ECO:0000256" key="5">
    <source>
        <dbReference type="ARBA" id="ARBA00022692"/>
    </source>
</evidence>
<evidence type="ECO:0000256" key="8">
    <source>
        <dbReference type="ARBA" id="ARBA00023228"/>
    </source>
</evidence>
<gene>
    <name evidence="13" type="ORF">OTU49_004106</name>
</gene>
<keyword evidence="6" id="KW-1133">Transmembrane helix</keyword>
<dbReference type="PANTHER" id="PTHR13551:SF1">
    <property type="entry name" value="MEMBRANE PROTEIN BRI3"/>
    <property type="match status" value="1"/>
</dbReference>
<dbReference type="InterPro" id="IPR019317">
    <property type="entry name" value="BRI3"/>
</dbReference>
<evidence type="ECO:0000313" key="13">
    <source>
        <dbReference type="EMBL" id="KAK8738210.1"/>
    </source>
</evidence>
<reference evidence="13 14" key="1">
    <citation type="journal article" date="2024" name="BMC Genomics">
        <title>Genome assembly of redclaw crayfish (Cherax quadricarinatus) provides insights into its immune adaptation and hypoxia tolerance.</title>
        <authorList>
            <person name="Liu Z."/>
            <person name="Zheng J."/>
            <person name="Li H."/>
            <person name="Fang K."/>
            <person name="Wang S."/>
            <person name="He J."/>
            <person name="Zhou D."/>
            <person name="Weng S."/>
            <person name="Chi M."/>
            <person name="Gu Z."/>
            <person name="He J."/>
            <person name="Li F."/>
            <person name="Wang M."/>
        </authorList>
    </citation>
    <scope>NUCLEOTIDE SEQUENCE [LARGE SCALE GENOMIC DNA]</scope>
    <source>
        <strain evidence="13">ZL_2023a</strain>
    </source>
</reference>
<protein>
    <recommendedName>
        <fullName evidence="9">Membrane protein BRI3</fullName>
    </recommendedName>
    <alternativeName>
        <fullName evidence="10">Brain protein I3</fullName>
    </alternativeName>
</protein>
<keyword evidence="8" id="KW-0458">Lysosome</keyword>
<keyword evidence="5" id="KW-0812">Transmembrane</keyword>
<comment type="subunit">
    <text evidence="11">Interacts with BRI3BP. Interacts with MGAT1 and IFITM3.</text>
</comment>
<comment type="similarity">
    <text evidence="3">Belongs to the BRI3 family.</text>
</comment>
<feature type="region of interest" description="Disordered" evidence="12">
    <location>
        <begin position="1"/>
        <end position="101"/>
    </location>
</feature>
<dbReference type="PANTHER" id="PTHR13551">
    <property type="entry name" value="BRAIN PROTEIN I3"/>
    <property type="match status" value="1"/>
</dbReference>
<evidence type="ECO:0000256" key="2">
    <source>
        <dbReference type="ARBA" id="ARBA00004556"/>
    </source>
</evidence>
<dbReference type="Pfam" id="PF10164">
    <property type="entry name" value="BRI3"/>
    <property type="match status" value="1"/>
</dbReference>
<dbReference type="AlphaFoldDB" id="A0AAW0X107"/>
<evidence type="ECO:0000256" key="10">
    <source>
        <dbReference type="ARBA" id="ARBA00035449"/>
    </source>
</evidence>
<keyword evidence="4" id="KW-0963">Cytoplasm</keyword>
<evidence type="ECO:0000256" key="6">
    <source>
        <dbReference type="ARBA" id="ARBA00022989"/>
    </source>
</evidence>
<evidence type="ECO:0000256" key="3">
    <source>
        <dbReference type="ARBA" id="ARBA00008090"/>
    </source>
</evidence>
<evidence type="ECO:0000256" key="7">
    <source>
        <dbReference type="ARBA" id="ARBA00023136"/>
    </source>
</evidence>
<comment type="caution">
    <text evidence="13">The sequence shown here is derived from an EMBL/GenBank/DDBJ whole genome shotgun (WGS) entry which is preliminary data.</text>
</comment>
<evidence type="ECO:0000256" key="12">
    <source>
        <dbReference type="SAM" id="MobiDB-lite"/>
    </source>
</evidence>
<keyword evidence="7" id="KW-0472">Membrane</keyword>